<dbReference type="Pfam" id="PF24072">
    <property type="entry name" value="T7_gp14"/>
    <property type="match status" value="1"/>
</dbReference>
<proteinExistence type="predicted"/>
<evidence type="ECO:0000313" key="2">
    <source>
        <dbReference type="Proteomes" id="UP000002089"/>
    </source>
</evidence>
<dbReference type="GeneID" id="5687486"/>
<reference evidence="1 2" key="1">
    <citation type="journal article" date="2006" name="J. Bacteriol.">
        <title>Genomic analysis of Pseudomonas aeruginosa phages LKD16 and LKA1: establishment of the phiKMV subgroup within the T7 supergroup.</title>
        <authorList>
            <person name="Ceyssens P.J."/>
            <person name="Lavigne R."/>
            <person name="Mattheus W."/>
            <person name="Chibeu A."/>
            <person name="Hertveldt K."/>
            <person name="Mast J."/>
            <person name="Robben J."/>
            <person name="Volckaert G."/>
        </authorList>
    </citation>
    <scope>NUCLEOTIDE SEQUENCE</scope>
</reference>
<sequence length="209" mass="21556">MALPALLAIGGLSAAQGIFGGLQQRQQIKAQNKLTKEANRRNVLEAFQGVSAIEVQRGQVRTQTAKNLQLAGRMADEVRGSTRAAQAAAGVQGASVDATLDDIDREQAEVSVELQQQHIAQEYDLNNRIRELMLGTRAGLGQLQKVPSIGSILLGGLVQGGLSAGSAYASQAFSFGSFGSTSTTGGTYGQSGVAVAGQAGFRSGVGPGR</sequence>
<gene>
    <name evidence="1" type="primary">gp46</name>
</gene>
<protein>
    <submittedName>
        <fullName evidence="1">Putative internal virion protein</fullName>
    </submittedName>
</protein>
<dbReference type="Proteomes" id="UP000002089">
    <property type="component" value="Segment"/>
</dbReference>
<dbReference type="KEGG" id="vg:5687486"/>
<accession>Q0E5W8</accession>
<organism evidence="1 2">
    <name type="scientific">Pseudomonas phage LKA1</name>
    <dbReference type="NCBI Taxonomy" id="386793"/>
    <lineage>
        <taxon>Viruses</taxon>
        <taxon>Duplodnaviria</taxon>
        <taxon>Heunggongvirae</taxon>
        <taxon>Uroviricota</taxon>
        <taxon>Caudoviricetes</taxon>
        <taxon>Autographivirales</taxon>
        <taxon>Autoscriptoviridae</taxon>
        <taxon>Stubburvirus</taxon>
        <taxon>Stubburvirus LKA1</taxon>
    </lineage>
</organism>
<dbReference type="RefSeq" id="YP_001522887.1">
    <property type="nucleotide sequence ID" value="NC_009936.1"/>
</dbReference>
<name>Q0E5W8_9CAUD</name>
<keyword evidence="2" id="KW-1185">Reference proteome</keyword>
<dbReference type="EMBL" id="AM265639">
    <property type="protein sequence ID" value="CAK25014.1"/>
    <property type="molecule type" value="Genomic_DNA"/>
</dbReference>
<dbReference type="InterPro" id="IPR038996">
    <property type="entry name" value="Gp14"/>
</dbReference>
<evidence type="ECO:0000313" key="1">
    <source>
        <dbReference type="EMBL" id="CAK25014.1"/>
    </source>
</evidence>